<dbReference type="InterPro" id="IPR010652">
    <property type="entry name" value="DUF1232"/>
</dbReference>
<keyword evidence="3" id="KW-1133">Transmembrane helix</keyword>
<accession>A0A562QFZ2</accession>
<comment type="subcellular location">
    <subcellularLocation>
        <location evidence="1">Endomembrane system</location>
        <topology evidence="1">Multi-pass membrane protein</topology>
    </subcellularLocation>
</comment>
<feature type="domain" description="DUF1232" evidence="5">
    <location>
        <begin position="70"/>
        <end position="106"/>
    </location>
</feature>
<reference evidence="6 7" key="1">
    <citation type="journal article" date="2015" name="Stand. Genomic Sci.">
        <title>Genomic Encyclopedia of Bacterial and Archaeal Type Strains, Phase III: the genomes of soil and plant-associated and newly described type strains.</title>
        <authorList>
            <person name="Whitman W.B."/>
            <person name="Woyke T."/>
            <person name="Klenk H.P."/>
            <person name="Zhou Y."/>
            <person name="Lilburn T.G."/>
            <person name="Beck B.J."/>
            <person name="De Vos P."/>
            <person name="Vandamme P."/>
            <person name="Eisen J.A."/>
            <person name="Garrity G."/>
            <person name="Hugenholtz P."/>
            <person name="Kyrpides N.C."/>
        </authorList>
    </citation>
    <scope>NUCLEOTIDE SEQUENCE [LARGE SCALE GENOMIC DNA]</scope>
    <source>
        <strain evidence="6 7">CGMCC 1.6858</strain>
    </source>
</reference>
<keyword evidence="4" id="KW-0472">Membrane</keyword>
<protein>
    <submittedName>
        <fullName evidence="6">Uncharacterized protein DUF1232</fullName>
    </submittedName>
</protein>
<dbReference type="EMBL" id="VLKY01000004">
    <property type="protein sequence ID" value="TWI55639.1"/>
    <property type="molecule type" value="Genomic_DNA"/>
</dbReference>
<dbReference type="OrthoDB" id="9804184at2"/>
<name>A0A562QFZ2_9PSED</name>
<dbReference type="Proteomes" id="UP000316905">
    <property type="component" value="Unassembled WGS sequence"/>
</dbReference>
<evidence type="ECO:0000259" key="5">
    <source>
        <dbReference type="Pfam" id="PF06803"/>
    </source>
</evidence>
<keyword evidence="7" id="KW-1185">Reference proteome</keyword>
<gene>
    <name evidence="6" type="ORF">IQ22_01568</name>
</gene>
<dbReference type="Pfam" id="PF06803">
    <property type="entry name" value="DUF1232"/>
    <property type="match status" value="1"/>
</dbReference>
<dbReference type="RefSeq" id="WP_145140470.1">
    <property type="nucleotide sequence ID" value="NZ_VLKY01000004.1"/>
</dbReference>
<comment type="caution">
    <text evidence="6">The sequence shown here is derived from an EMBL/GenBank/DDBJ whole genome shotgun (WGS) entry which is preliminary data.</text>
</comment>
<evidence type="ECO:0000313" key="7">
    <source>
        <dbReference type="Proteomes" id="UP000316905"/>
    </source>
</evidence>
<evidence type="ECO:0000313" key="6">
    <source>
        <dbReference type="EMBL" id="TWI55639.1"/>
    </source>
</evidence>
<evidence type="ECO:0000256" key="3">
    <source>
        <dbReference type="ARBA" id="ARBA00022989"/>
    </source>
</evidence>
<proteinExistence type="predicted"/>
<evidence type="ECO:0000256" key="1">
    <source>
        <dbReference type="ARBA" id="ARBA00004127"/>
    </source>
</evidence>
<dbReference type="AlphaFoldDB" id="A0A562QFZ2"/>
<evidence type="ECO:0000256" key="4">
    <source>
        <dbReference type="ARBA" id="ARBA00023136"/>
    </source>
</evidence>
<evidence type="ECO:0000256" key="2">
    <source>
        <dbReference type="ARBA" id="ARBA00022692"/>
    </source>
</evidence>
<keyword evidence="2" id="KW-0812">Transmembrane</keyword>
<organism evidence="6 7">
    <name type="scientific">Pseudomonas duriflava</name>
    <dbReference type="NCBI Taxonomy" id="459528"/>
    <lineage>
        <taxon>Bacteria</taxon>
        <taxon>Pseudomonadati</taxon>
        <taxon>Pseudomonadota</taxon>
        <taxon>Gammaproteobacteria</taxon>
        <taxon>Pseudomonadales</taxon>
        <taxon>Pseudomonadaceae</taxon>
        <taxon>Pseudomonas</taxon>
    </lineage>
</organism>
<sequence>MRPPIGFDRYIRLAQRFLIRGRLPALLLAVGRKVGKKGFRLGAAKETLGLFHSLLLAWWRGQYRGVDRKAILTIMGALLYFLSPIDVIPDWMLTFGFIDDLAVLAWVAKTWKKELDAFKAWRDTQPVSLRQSLNAPPAPAEKPAHGVVIIEKT</sequence>
<dbReference type="GO" id="GO:0012505">
    <property type="term" value="C:endomembrane system"/>
    <property type="evidence" value="ECO:0007669"/>
    <property type="project" value="UniProtKB-SubCell"/>
</dbReference>